<dbReference type="GO" id="GO:0005576">
    <property type="term" value="C:extracellular region"/>
    <property type="evidence" value="ECO:0007669"/>
    <property type="project" value="UniProtKB-SubCell"/>
</dbReference>
<dbReference type="Gene3D" id="2.70.50.70">
    <property type="match status" value="1"/>
</dbReference>
<gene>
    <name evidence="18" type="ORF">jhhlp_004490</name>
</gene>
<evidence type="ECO:0000256" key="9">
    <source>
        <dbReference type="ARBA" id="ARBA00023033"/>
    </source>
</evidence>
<keyword evidence="5 16" id="KW-0732">Signal</keyword>
<dbReference type="OrthoDB" id="5271017at2759"/>
<keyword evidence="12" id="KW-0624">Polysaccharide degradation</keyword>
<keyword evidence="11" id="KW-0119">Carbohydrate metabolism</keyword>
<dbReference type="InterPro" id="IPR005103">
    <property type="entry name" value="AA9_LPMO"/>
</dbReference>
<dbReference type="Pfam" id="PF03443">
    <property type="entry name" value="AA9"/>
    <property type="match status" value="1"/>
</dbReference>
<dbReference type="VEuPathDB" id="FungiDB:jhhlp_004490"/>
<feature type="chain" id="PRO_5014652129" description="lytic cellulose monooxygenase (C4-dehydrogenating)" evidence="16">
    <location>
        <begin position="17"/>
        <end position="251"/>
    </location>
</feature>
<evidence type="ECO:0000313" key="18">
    <source>
        <dbReference type="EMBL" id="PKS09867.1"/>
    </source>
</evidence>
<dbReference type="InParanoid" id="A0A2N3NBU9"/>
<dbReference type="GO" id="GO:0046872">
    <property type="term" value="F:metal ion binding"/>
    <property type="evidence" value="ECO:0007669"/>
    <property type="project" value="UniProtKB-KW"/>
</dbReference>
<keyword evidence="3" id="KW-0964">Secreted</keyword>
<evidence type="ECO:0000256" key="12">
    <source>
        <dbReference type="ARBA" id="ARBA00023326"/>
    </source>
</evidence>
<dbReference type="PANTHER" id="PTHR33353:SF10">
    <property type="entry name" value="ENDO-BETA-1,4-GLUCANASE D"/>
    <property type="match status" value="1"/>
</dbReference>
<keyword evidence="6" id="KW-0136">Cellulose degradation</keyword>
<comment type="cofactor">
    <cofactor evidence="1">
        <name>Cu(2+)</name>
        <dbReference type="ChEBI" id="CHEBI:29036"/>
    </cofactor>
</comment>
<evidence type="ECO:0000256" key="16">
    <source>
        <dbReference type="SAM" id="SignalP"/>
    </source>
</evidence>
<dbReference type="AlphaFoldDB" id="A0A2N3NBU9"/>
<evidence type="ECO:0000256" key="14">
    <source>
        <dbReference type="ARBA" id="ARBA00045077"/>
    </source>
</evidence>
<keyword evidence="9" id="KW-0503">Monooxygenase</keyword>
<dbReference type="CDD" id="cd21175">
    <property type="entry name" value="LPMO_AA9"/>
    <property type="match status" value="1"/>
</dbReference>
<feature type="signal peptide" evidence="16">
    <location>
        <begin position="1"/>
        <end position="16"/>
    </location>
</feature>
<evidence type="ECO:0000256" key="8">
    <source>
        <dbReference type="ARBA" id="ARBA00023008"/>
    </source>
</evidence>
<evidence type="ECO:0000256" key="10">
    <source>
        <dbReference type="ARBA" id="ARBA00023157"/>
    </source>
</evidence>
<evidence type="ECO:0000256" key="3">
    <source>
        <dbReference type="ARBA" id="ARBA00022525"/>
    </source>
</evidence>
<protein>
    <recommendedName>
        <fullName evidence="15">lytic cellulose monooxygenase (C4-dehydrogenating)</fullName>
        <ecNumber evidence="15">1.14.99.56</ecNumber>
    </recommendedName>
</protein>
<comment type="caution">
    <text evidence="18">The sequence shown here is derived from an EMBL/GenBank/DDBJ whole genome shotgun (WGS) entry which is preliminary data.</text>
</comment>
<evidence type="ECO:0000256" key="2">
    <source>
        <dbReference type="ARBA" id="ARBA00004613"/>
    </source>
</evidence>
<organism evidence="18 19">
    <name type="scientific">Lomentospora prolificans</name>
    <dbReference type="NCBI Taxonomy" id="41688"/>
    <lineage>
        <taxon>Eukaryota</taxon>
        <taxon>Fungi</taxon>
        <taxon>Dikarya</taxon>
        <taxon>Ascomycota</taxon>
        <taxon>Pezizomycotina</taxon>
        <taxon>Sordariomycetes</taxon>
        <taxon>Hypocreomycetidae</taxon>
        <taxon>Microascales</taxon>
        <taxon>Microascaceae</taxon>
        <taxon>Lomentospora</taxon>
    </lineage>
</organism>
<keyword evidence="8" id="KW-0186">Copper</keyword>
<evidence type="ECO:0000256" key="6">
    <source>
        <dbReference type="ARBA" id="ARBA00023001"/>
    </source>
</evidence>
<evidence type="ECO:0000256" key="13">
    <source>
        <dbReference type="ARBA" id="ARBA00044502"/>
    </source>
</evidence>
<evidence type="ECO:0000256" key="5">
    <source>
        <dbReference type="ARBA" id="ARBA00022729"/>
    </source>
</evidence>
<accession>A0A2N3NBU9</accession>
<name>A0A2N3NBU9_9PEZI</name>
<evidence type="ECO:0000256" key="11">
    <source>
        <dbReference type="ARBA" id="ARBA00023277"/>
    </source>
</evidence>
<dbReference type="EC" id="1.14.99.56" evidence="15"/>
<evidence type="ECO:0000259" key="17">
    <source>
        <dbReference type="Pfam" id="PF03443"/>
    </source>
</evidence>
<feature type="domain" description="Auxiliary Activity family 9 catalytic" evidence="17">
    <location>
        <begin position="17"/>
        <end position="241"/>
    </location>
</feature>
<evidence type="ECO:0000256" key="4">
    <source>
        <dbReference type="ARBA" id="ARBA00022723"/>
    </source>
</evidence>
<sequence length="251" mass="26479">MKFCLVSLLLATAASAHYVFPSITYDGQKTQDWEYVRKTNNLLYSGVQIAQYSVPPLTEHHSQSNGPVTNVQSPEMTCYQTTMDAANTKTMAVKAGSTVNFNARASISHPGALNVYMAKAPAGTPINQFDGKGAVWFKIAHDGPNISPAGLTWPTSGLQSVPIKLPACLEDGEYLLRIEHIALHSAGSAGGAQLYISCAQLSVTGGSGSIKPASMLSFPGAYTPTDPGLMINIYYPVPTSYTAPGGADATC</sequence>
<evidence type="ECO:0000256" key="15">
    <source>
        <dbReference type="ARBA" id="ARBA00047174"/>
    </source>
</evidence>
<dbReference type="PANTHER" id="PTHR33353">
    <property type="entry name" value="PUTATIVE (AFU_ORTHOLOGUE AFUA_1G12560)-RELATED"/>
    <property type="match status" value="1"/>
</dbReference>
<evidence type="ECO:0000256" key="7">
    <source>
        <dbReference type="ARBA" id="ARBA00023002"/>
    </source>
</evidence>
<dbReference type="InterPro" id="IPR049892">
    <property type="entry name" value="AA9"/>
</dbReference>
<keyword evidence="19" id="KW-1185">Reference proteome</keyword>
<dbReference type="GO" id="GO:0004497">
    <property type="term" value="F:monooxygenase activity"/>
    <property type="evidence" value="ECO:0007669"/>
    <property type="project" value="UniProtKB-KW"/>
</dbReference>
<evidence type="ECO:0000256" key="1">
    <source>
        <dbReference type="ARBA" id="ARBA00001973"/>
    </source>
</evidence>
<evidence type="ECO:0000313" key="19">
    <source>
        <dbReference type="Proteomes" id="UP000233524"/>
    </source>
</evidence>
<keyword evidence="7" id="KW-0560">Oxidoreductase</keyword>
<proteinExistence type="inferred from homology"/>
<comment type="similarity">
    <text evidence="13">Belongs to the polysaccharide monooxygenase AA9 family.</text>
</comment>
<keyword evidence="10" id="KW-1015">Disulfide bond</keyword>
<dbReference type="EMBL" id="NLAX01000010">
    <property type="protein sequence ID" value="PKS09867.1"/>
    <property type="molecule type" value="Genomic_DNA"/>
</dbReference>
<dbReference type="GO" id="GO:0030245">
    <property type="term" value="P:cellulose catabolic process"/>
    <property type="evidence" value="ECO:0007669"/>
    <property type="project" value="UniProtKB-KW"/>
</dbReference>
<reference evidence="18 19" key="1">
    <citation type="journal article" date="2017" name="G3 (Bethesda)">
        <title>First Draft Genome Sequence of the Pathogenic Fungus Lomentospora prolificans (Formerly Scedosporium prolificans).</title>
        <authorList>
            <person name="Luo R."/>
            <person name="Zimin A."/>
            <person name="Workman R."/>
            <person name="Fan Y."/>
            <person name="Pertea G."/>
            <person name="Grossman N."/>
            <person name="Wear M.P."/>
            <person name="Jia B."/>
            <person name="Miller H."/>
            <person name="Casadevall A."/>
            <person name="Timp W."/>
            <person name="Zhang S.X."/>
            <person name="Salzberg S.L."/>
        </authorList>
    </citation>
    <scope>NUCLEOTIDE SEQUENCE [LARGE SCALE GENOMIC DNA]</scope>
    <source>
        <strain evidence="18 19">JHH-5317</strain>
    </source>
</reference>
<keyword evidence="4" id="KW-0479">Metal-binding</keyword>
<comment type="catalytic activity">
    <reaction evidence="14">
        <text>[(1-&gt;4)-beta-D-glucosyl]n+m + reduced acceptor + O2 = 4-dehydro-beta-D-glucosyl-[(1-&gt;4)-beta-D-glucosyl]n-1 + [(1-&gt;4)-beta-D-glucosyl]m + acceptor + H2O.</text>
        <dbReference type="EC" id="1.14.99.56"/>
    </reaction>
</comment>
<comment type="subcellular location">
    <subcellularLocation>
        <location evidence="2">Secreted</location>
    </subcellularLocation>
</comment>
<dbReference type="Proteomes" id="UP000233524">
    <property type="component" value="Unassembled WGS sequence"/>
</dbReference>